<sequence length="85" mass="9166">MSTPSRAMDPFPKGDAVTFPVSMTMGQWHLIDGSMDNEVSVEAVEGDRRDLVDLAGGIREAGCSRSLTGHLVHRGRAPGRPTMRS</sequence>
<dbReference type="Proteomes" id="UP001500902">
    <property type="component" value="Unassembled WGS sequence"/>
</dbReference>
<accession>A0ABP7B7V5</accession>
<organism evidence="1 2">
    <name type="scientific">Nonomuraea antimicrobica</name>
    <dbReference type="NCBI Taxonomy" id="561173"/>
    <lineage>
        <taxon>Bacteria</taxon>
        <taxon>Bacillati</taxon>
        <taxon>Actinomycetota</taxon>
        <taxon>Actinomycetes</taxon>
        <taxon>Streptosporangiales</taxon>
        <taxon>Streptosporangiaceae</taxon>
        <taxon>Nonomuraea</taxon>
    </lineage>
</organism>
<protein>
    <submittedName>
        <fullName evidence="1">Uncharacterized protein</fullName>
    </submittedName>
</protein>
<evidence type="ECO:0000313" key="2">
    <source>
        <dbReference type="Proteomes" id="UP001500902"/>
    </source>
</evidence>
<comment type="caution">
    <text evidence="1">The sequence shown here is derived from an EMBL/GenBank/DDBJ whole genome shotgun (WGS) entry which is preliminary data.</text>
</comment>
<reference evidence="2" key="1">
    <citation type="journal article" date="2019" name="Int. J. Syst. Evol. Microbiol.">
        <title>The Global Catalogue of Microorganisms (GCM) 10K type strain sequencing project: providing services to taxonomists for standard genome sequencing and annotation.</title>
        <authorList>
            <consortium name="The Broad Institute Genomics Platform"/>
            <consortium name="The Broad Institute Genome Sequencing Center for Infectious Disease"/>
            <person name="Wu L."/>
            <person name="Ma J."/>
        </authorList>
    </citation>
    <scope>NUCLEOTIDE SEQUENCE [LARGE SCALE GENOMIC DNA]</scope>
    <source>
        <strain evidence="2">JCM 16904</strain>
    </source>
</reference>
<name>A0ABP7B7V5_9ACTN</name>
<dbReference type="EMBL" id="BAAAZP010000019">
    <property type="protein sequence ID" value="GAA3652197.1"/>
    <property type="molecule type" value="Genomic_DNA"/>
</dbReference>
<proteinExistence type="predicted"/>
<gene>
    <name evidence="1" type="ORF">GCM10022224_013850</name>
</gene>
<evidence type="ECO:0000313" key="1">
    <source>
        <dbReference type="EMBL" id="GAA3652197.1"/>
    </source>
</evidence>
<keyword evidence="2" id="KW-1185">Reference proteome</keyword>